<evidence type="ECO:0000313" key="2">
    <source>
        <dbReference type="EMBL" id="EJK67084.1"/>
    </source>
</evidence>
<gene>
    <name evidence="2" type="ORF">THAOC_11928</name>
</gene>
<reference evidence="2 3" key="1">
    <citation type="journal article" date="2012" name="Genome Biol.">
        <title>Genome and low-iron response of an oceanic diatom adapted to chronic iron limitation.</title>
        <authorList>
            <person name="Lommer M."/>
            <person name="Specht M."/>
            <person name="Roy A.S."/>
            <person name="Kraemer L."/>
            <person name="Andreson R."/>
            <person name="Gutowska M.A."/>
            <person name="Wolf J."/>
            <person name="Bergner S.V."/>
            <person name="Schilhabel M.B."/>
            <person name="Klostermeier U.C."/>
            <person name="Beiko R.G."/>
            <person name="Rosenstiel P."/>
            <person name="Hippler M."/>
            <person name="Laroche J."/>
        </authorList>
    </citation>
    <scope>NUCLEOTIDE SEQUENCE [LARGE SCALE GENOMIC DNA]</scope>
    <source>
        <strain evidence="2 3">CCMP1005</strain>
    </source>
</reference>
<accession>K0SQ23</accession>
<sequence length="173" mass="18058">GGSSVANGSGGPSFASRLNGLARPNMRQASRAGRSNQLIRAANFSKLVSDEESDGEEYKGGEMMRDEAVGAPEHAGNGFIEGPTMPPPAISDVPPSPYDRIVADLFSGDAPSIDPYWTEPLLRLAKSSSRSLVKQLRPASGGLEDEGGPPPVPSADAAFVVVVRPRASVSQWA</sequence>
<feature type="region of interest" description="Disordered" evidence="1">
    <location>
        <begin position="134"/>
        <end position="153"/>
    </location>
</feature>
<keyword evidence="3" id="KW-1185">Reference proteome</keyword>
<feature type="compositionally biased region" description="Gly residues" evidence="1">
    <location>
        <begin position="1"/>
        <end position="11"/>
    </location>
</feature>
<name>K0SQ23_THAOC</name>
<feature type="region of interest" description="Disordered" evidence="1">
    <location>
        <begin position="1"/>
        <end position="35"/>
    </location>
</feature>
<feature type="non-terminal residue" evidence="2">
    <location>
        <position position="1"/>
    </location>
</feature>
<proteinExistence type="predicted"/>
<protein>
    <submittedName>
        <fullName evidence="2">Uncharacterized protein</fullName>
    </submittedName>
</protein>
<feature type="region of interest" description="Disordered" evidence="1">
    <location>
        <begin position="72"/>
        <end position="96"/>
    </location>
</feature>
<evidence type="ECO:0000313" key="3">
    <source>
        <dbReference type="Proteomes" id="UP000266841"/>
    </source>
</evidence>
<evidence type="ECO:0000256" key="1">
    <source>
        <dbReference type="SAM" id="MobiDB-lite"/>
    </source>
</evidence>
<comment type="caution">
    <text evidence="2">The sequence shown here is derived from an EMBL/GenBank/DDBJ whole genome shotgun (WGS) entry which is preliminary data.</text>
</comment>
<dbReference type="AlphaFoldDB" id="K0SQ23"/>
<dbReference type="EMBL" id="AGNL01013697">
    <property type="protein sequence ID" value="EJK67084.1"/>
    <property type="molecule type" value="Genomic_DNA"/>
</dbReference>
<feature type="compositionally biased region" description="Pro residues" evidence="1">
    <location>
        <begin position="84"/>
        <end position="96"/>
    </location>
</feature>
<organism evidence="2 3">
    <name type="scientific">Thalassiosira oceanica</name>
    <name type="common">Marine diatom</name>
    <dbReference type="NCBI Taxonomy" id="159749"/>
    <lineage>
        <taxon>Eukaryota</taxon>
        <taxon>Sar</taxon>
        <taxon>Stramenopiles</taxon>
        <taxon>Ochrophyta</taxon>
        <taxon>Bacillariophyta</taxon>
        <taxon>Coscinodiscophyceae</taxon>
        <taxon>Thalassiosirophycidae</taxon>
        <taxon>Thalassiosirales</taxon>
        <taxon>Thalassiosiraceae</taxon>
        <taxon>Thalassiosira</taxon>
    </lineage>
</organism>
<dbReference type="Proteomes" id="UP000266841">
    <property type="component" value="Unassembled WGS sequence"/>
</dbReference>